<protein>
    <submittedName>
        <fullName evidence="6">Oidioi.mRNA.OKI2018_I69.chr1.g1932.t1.cds</fullName>
    </submittedName>
</protein>
<keyword evidence="1" id="KW-0479">Metal-binding</keyword>
<reference evidence="6 7" key="1">
    <citation type="submission" date="2021-04" db="EMBL/GenBank/DDBJ databases">
        <authorList>
            <person name="Bliznina A."/>
        </authorList>
    </citation>
    <scope>NUCLEOTIDE SEQUENCE [LARGE SCALE GENOMIC DNA]</scope>
</reference>
<dbReference type="InterPro" id="IPR002893">
    <property type="entry name" value="Znf_MYND"/>
</dbReference>
<evidence type="ECO:0000256" key="1">
    <source>
        <dbReference type="ARBA" id="ARBA00022723"/>
    </source>
</evidence>
<sequence length="430" mass="49677">MEEEAGDIVLHGEAEIMVKTLRHIPLNKIGSKEWKRQHEYLNKLNQQAQLNVHAQVSDYISEAFAVTHEIKTLVKDLLAAELWREKVVPIMIKTKDFAPKSTIPFYLSMYNEAVILNLLETISFNAEVIETIGDLAVDLVDYCYRTLSLLYAQHQNGVKHDKPDGDQTPRDIYNNFITSMFLEYGPKCITILRYLSEAGKGIPLDAHTRIIRKLNVPQLLVALMEDGCGWIESDRFYISGKWHKKTDPLSPHETGILLLLRQLLTCEDFSSYEFHQQNISALMRVQKYLTPTVLQFCSPLNDLNTVLSQLQVSPPDQAKSYSLLIESEPELRDEMIQEFKDAYPSLAKSAMTSWAKPSFEQTQRDAKELVKMWQIDRLEQLMNEVPKCEVCGAESENRCSSCKTVWYCRRQCQIEHWAEHKKICDMLKQR</sequence>
<dbReference type="PROSITE" id="PS50865">
    <property type="entry name" value="ZF_MYND_2"/>
    <property type="match status" value="1"/>
</dbReference>
<dbReference type="SUPFAM" id="SSF144232">
    <property type="entry name" value="HIT/MYND zinc finger-like"/>
    <property type="match status" value="1"/>
</dbReference>
<keyword evidence="3" id="KW-0862">Zinc</keyword>
<evidence type="ECO:0000256" key="2">
    <source>
        <dbReference type="ARBA" id="ARBA00022771"/>
    </source>
</evidence>
<dbReference type="EMBL" id="OU015566">
    <property type="protein sequence ID" value="CAG5105219.1"/>
    <property type="molecule type" value="Genomic_DNA"/>
</dbReference>
<dbReference type="Proteomes" id="UP001158576">
    <property type="component" value="Chromosome 1"/>
</dbReference>
<dbReference type="PROSITE" id="PS01360">
    <property type="entry name" value="ZF_MYND_1"/>
    <property type="match status" value="1"/>
</dbReference>
<dbReference type="PANTHER" id="PTHR13244">
    <property type="entry name" value="ZINC FINGER MYND DOMAIN CONTAINING PROTEIN 10"/>
    <property type="match status" value="1"/>
</dbReference>
<accession>A0ABN7SUJ9</accession>
<dbReference type="InterPro" id="IPR052298">
    <property type="entry name" value="ZMYND10"/>
</dbReference>
<evidence type="ECO:0000313" key="6">
    <source>
        <dbReference type="EMBL" id="CAG5105219.1"/>
    </source>
</evidence>
<organism evidence="6 7">
    <name type="scientific">Oikopleura dioica</name>
    <name type="common">Tunicate</name>
    <dbReference type="NCBI Taxonomy" id="34765"/>
    <lineage>
        <taxon>Eukaryota</taxon>
        <taxon>Metazoa</taxon>
        <taxon>Chordata</taxon>
        <taxon>Tunicata</taxon>
        <taxon>Appendicularia</taxon>
        <taxon>Copelata</taxon>
        <taxon>Oikopleuridae</taxon>
        <taxon>Oikopleura</taxon>
    </lineage>
</organism>
<dbReference type="Pfam" id="PF01753">
    <property type="entry name" value="zf-MYND"/>
    <property type="match status" value="1"/>
</dbReference>
<gene>
    <name evidence="6" type="ORF">OKIOD_LOCUS10697</name>
</gene>
<proteinExistence type="predicted"/>
<evidence type="ECO:0000259" key="5">
    <source>
        <dbReference type="PROSITE" id="PS50865"/>
    </source>
</evidence>
<evidence type="ECO:0000256" key="4">
    <source>
        <dbReference type="PROSITE-ProRule" id="PRU00134"/>
    </source>
</evidence>
<keyword evidence="7" id="KW-1185">Reference proteome</keyword>
<dbReference type="PANTHER" id="PTHR13244:SF7">
    <property type="entry name" value="ZINC FINGER MYND DOMAIN-CONTAINING PROTEIN 10"/>
    <property type="match status" value="1"/>
</dbReference>
<evidence type="ECO:0000313" key="7">
    <source>
        <dbReference type="Proteomes" id="UP001158576"/>
    </source>
</evidence>
<dbReference type="Gene3D" id="6.10.140.2220">
    <property type="match status" value="1"/>
</dbReference>
<feature type="domain" description="MYND-type" evidence="5">
    <location>
        <begin position="388"/>
        <end position="424"/>
    </location>
</feature>
<keyword evidence="2 4" id="KW-0863">Zinc-finger</keyword>
<name>A0ABN7SUJ9_OIKDI</name>
<evidence type="ECO:0000256" key="3">
    <source>
        <dbReference type="ARBA" id="ARBA00022833"/>
    </source>
</evidence>